<protein>
    <submittedName>
        <fullName evidence="1">Uncharacterized protein</fullName>
    </submittedName>
</protein>
<sequence length="50" mass="5364">MSELMKLCPECDEGAAVHLGDVDGFALYSCVMCDAELQVALTDEDEPSPD</sequence>
<keyword evidence="2" id="KW-1185">Reference proteome</keyword>
<reference evidence="1 2" key="1">
    <citation type="journal article" date="2019" name="Int. J. Syst. Evol. Microbiol.">
        <title>The Global Catalogue of Microorganisms (GCM) 10K type strain sequencing project: providing services to taxonomists for standard genome sequencing and annotation.</title>
        <authorList>
            <consortium name="The Broad Institute Genomics Platform"/>
            <consortium name="The Broad Institute Genome Sequencing Center for Infectious Disease"/>
            <person name="Wu L."/>
            <person name="Ma J."/>
        </authorList>
    </citation>
    <scope>NUCLEOTIDE SEQUENCE [LARGE SCALE GENOMIC DNA]</scope>
    <source>
        <strain evidence="1 2">JCM 13518</strain>
    </source>
</reference>
<organism evidence="1 2">
    <name type="scientific">Aeromicrobium alkaliterrae</name>
    <dbReference type="NCBI Taxonomy" id="302168"/>
    <lineage>
        <taxon>Bacteria</taxon>
        <taxon>Bacillati</taxon>
        <taxon>Actinomycetota</taxon>
        <taxon>Actinomycetes</taxon>
        <taxon>Propionibacteriales</taxon>
        <taxon>Nocardioidaceae</taxon>
        <taxon>Aeromicrobium</taxon>
    </lineage>
</organism>
<name>A0ABN2K605_9ACTN</name>
<comment type="caution">
    <text evidence="1">The sequence shown here is derived from an EMBL/GenBank/DDBJ whole genome shotgun (WGS) entry which is preliminary data.</text>
</comment>
<proteinExistence type="predicted"/>
<evidence type="ECO:0000313" key="1">
    <source>
        <dbReference type="EMBL" id="GAA1748837.1"/>
    </source>
</evidence>
<dbReference type="EMBL" id="BAAAME010000005">
    <property type="protein sequence ID" value="GAA1748837.1"/>
    <property type="molecule type" value="Genomic_DNA"/>
</dbReference>
<evidence type="ECO:0000313" key="2">
    <source>
        <dbReference type="Proteomes" id="UP001501057"/>
    </source>
</evidence>
<gene>
    <name evidence="1" type="ORF">GCM10009710_31110</name>
</gene>
<dbReference type="RefSeq" id="WP_344203241.1">
    <property type="nucleotide sequence ID" value="NZ_BAAAME010000005.1"/>
</dbReference>
<accession>A0ABN2K605</accession>
<dbReference type="Proteomes" id="UP001501057">
    <property type="component" value="Unassembled WGS sequence"/>
</dbReference>